<dbReference type="AlphaFoldDB" id="A0A9D1S957"/>
<feature type="domain" description="Glycoamylase-like" evidence="1">
    <location>
        <begin position="15"/>
        <end position="102"/>
    </location>
</feature>
<reference evidence="2" key="2">
    <citation type="journal article" date="2021" name="PeerJ">
        <title>Extensive microbial diversity within the chicken gut microbiome revealed by metagenomics and culture.</title>
        <authorList>
            <person name="Gilroy R."/>
            <person name="Ravi A."/>
            <person name="Getino M."/>
            <person name="Pursley I."/>
            <person name="Horton D.L."/>
            <person name="Alikhan N.F."/>
            <person name="Baker D."/>
            <person name="Gharbi K."/>
            <person name="Hall N."/>
            <person name="Watson M."/>
            <person name="Adriaenssens E.M."/>
            <person name="Foster-Nyarko E."/>
            <person name="Jarju S."/>
            <person name="Secka A."/>
            <person name="Antonio M."/>
            <person name="Oren A."/>
            <person name="Chaudhuri R.R."/>
            <person name="La Ragione R."/>
            <person name="Hildebrand F."/>
            <person name="Pallen M.J."/>
        </authorList>
    </citation>
    <scope>NUCLEOTIDE SEQUENCE</scope>
    <source>
        <strain evidence="2">CHK195-15760</strain>
    </source>
</reference>
<name>A0A9D1S957_9FIRM</name>
<dbReference type="InterPro" id="IPR019282">
    <property type="entry name" value="Glycoamylase-like_cons_dom"/>
</dbReference>
<dbReference type="Gene3D" id="1.50.10.140">
    <property type="match status" value="1"/>
</dbReference>
<evidence type="ECO:0000259" key="1">
    <source>
        <dbReference type="Pfam" id="PF10091"/>
    </source>
</evidence>
<evidence type="ECO:0000313" key="2">
    <source>
        <dbReference type="EMBL" id="HIU51485.1"/>
    </source>
</evidence>
<protein>
    <recommendedName>
        <fullName evidence="1">Glycoamylase-like domain-containing protein</fullName>
    </recommendedName>
</protein>
<accession>A0A9D1S957</accession>
<comment type="caution">
    <text evidence="2">The sequence shown here is derived from an EMBL/GenBank/DDBJ whole genome shotgun (WGS) entry which is preliminary data.</text>
</comment>
<evidence type="ECO:0000313" key="3">
    <source>
        <dbReference type="Proteomes" id="UP000824093"/>
    </source>
</evidence>
<dbReference type="EMBL" id="DVNH01000019">
    <property type="protein sequence ID" value="HIU51485.1"/>
    <property type="molecule type" value="Genomic_DNA"/>
</dbReference>
<feature type="non-terminal residue" evidence="2">
    <location>
        <position position="1"/>
    </location>
</feature>
<reference evidence="2" key="1">
    <citation type="submission" date="2020-10" db="EMBL/GenBank/DDBJ databases">
        <authorList>
            <person name="Gilroy R."/>
        </authorList>
    </citation>
    <scope>NUCLEOTIDE SEQUENCE</scope>
    <source>
        <strain evidence="2">CHK195-15760</strain>
    </source>
</reference>
<organism evidence="2 3">
    <name type="scientific">Candidatus Merdicola faecigallinarum</name>
    <dbReference type="NCBI Taxonomy" id="2840862"/>
    <lineage>
        <taxon>Bacteria</taxon>
        <taxon>Bacillati</taxon>
        <taxon>Bacillota</taxon>
        <taxon>Clostridia</taxon>
        <taxon>Candidatus Merdicola</taxon>
    </lineage>
</organism>
<dbReference type="Pfam" id="PF10091">
    <property type="entry name" value="Glycoamylase"/>
    <property type="match status" value="1"/>
</dbReference>
<sequence length="130" mass="14778">YSGGYGAEPAFADLNKENDGTVAPCGAIGSIVFTPKESISAMEYYYNYVPKLWGKYGFRDAYNLEGEKEWYSVEDIGIDKGISMVMLENYLSGTIWQCFMKNKFVEKGLKKLKIQKIEDKNEVTKKLELV</sequence>
<dbReference type="Proteomes" id="UP000824093">
    <property type="component" value="Unassembled WGS sequence"/>
</dbReference>
<proteinExistence type="predicted"/>
<gene>
    <name evidence="2" type="ORF">IAB70_02515</name>
</gene>